<reference evidence="3" key="1">
    <citation type="journal article" date="2022" name="bioRxiv">
        <title>Genomics of Preaxostyla Flagellates Illuminates Evolutionary Transitions and the Path Towards Mitochondrial Loss.</title>
        <authorList>
            <person name="Novak L.V.F."/>
            <person name="Treitli S.C."/>
            <person name="Pyrih J."/>
            <person name="Halakuc P."/>
            <person name="Pipaliya S.V."/>
            <person name="Vacek V."/>
            <person name="Brzon O."/>
            <person name="Soukal P."/>
            <person name="Eme L."/>
            <person name="Dacks J.B."/>
            <person name="Karnkowska A."/>
            <person name="Elias M."/>
            <person name="Hampl V."/>
        </authorList>
    </citation>
    <scope>NUCLEOTIDE SEQUENCE</scope>
    <source>
        <strain evidence="3">RCP-MX</strain>
    </source>
</reference>
<comment type="caution">
    <text evidence="3">The sequence shown here is derived from an EMBL/GenBank/DDBJ whole genome shotgun (WGS) entry which is preliminary data.</text>
</comment>
<dbReference type="SUPFAM" id="SSF56112">
    <property type="entry name" value="Protein kinase-like (PK-like)"/>
    <property type="match status" value="1"/>
</dbReference>
<feature type="region of interest" description="Disordered" evidence="1">
    <location>
        <begin position="323"/>
        <end position="381"/>
    </location>
</feature>
<feature type="compositionally biased region" description="Acidic residues" evidence="1">
    <location>
        <begin position="341"/>
        <end position="355"/>
    </location>
</feature>
<dbReference type="Proteomes" id="UP001141327">
    <property type="component" value="Unassembled WGS sequence"/>
</dbReference>
<evidence type="ECO:0000256" key="1">
    <source>
        <dbReference type="SAM" id="MobiDB-lite"/>
    </source>
</evidence>
<dbReference type="SMART" id="SM00220">
    <property type="entry name" value="S_TKc"/>
    <property type="match status" value="1"/>
</dbReference>
<dbReference type="InterPro" id="IPR052751">
    <property type="entry name" value="Plant_MAPKKK"/>
</dbReference>
<name>A0ABQ8US43_9EUKA</name>
<sequence>MTTTCVSRSPISLKLEQFLPVHQPSDDYFSLLVPRGKLGDGTASEVFLFECPSTAGGIEKIAVKVMRASRDSLNEIYGLLRAGAFEGRHPHIVQAYWAKFGRPEVTSPDFHSFEWVSVALELADSDILKVRNRYESVTQLPVEWSRWMWVRVLEAVNDLHTAGVYHNDIKAENILLVGQFPNYRPKVADFSLAVASPMPRAGSTGTHFYNPPEVAAHLTYLPEKVDTWELGVLLIVMLCKAYPWDNALPKDPAFGAYMQTGMLPPHVAQYLDYGAQDLIRRCLTPDAHSRPATAELLRHPWVLGLPMSKPVPTATITEVFAPAADPTPSEAPETPSRAELLGEELEAGADADADADPAIVLEVEENPAPAPEGTGLDHLSF</sequence>
<evidence type="ECO:0000313" key="3">
    <source>
        <dbReference type="EMBL" id="KAJ4461271.1"/>
    </source>
</evidence>
<dbReference type="EMBL" id="JAPMOS010000008">
    <property type="protein sequence ID" value="KAJ4461271.1"/>
    <property type="molecule type" value="Genomic_DNA"/>
</dbReference>
<protein>
    <recommendedName>
        <fullName evidence="2">Protein kinase domain-containing protein</fullName>
    </recommendedName>
</protein>
<feature type="domain" description="Protein kinase" evidence="2">
    <location>
        <begin position="32"/>
        <end position="302"/>
    </location>
</feature>
<evidence type="ECO:0000259" key="2">
    <source>
        <dbReference type="PROSITE" id="PS50011"/>
    </source>
</evidence>
<dbReference type="InterPro" id="IPR011009">
    <property type="entry name" value="Kinase-like_dom_sf"/>
</dbReference>
<dbReference type="PANTHER" id="PTHR48011:SF84">
    <property type="entry name" value="KINASE, PUTATIVE-RELATED"/>
    <property type="match status" value="1"/>
</dbReference>
<dbReference type="PANTHER" id="PTHR48011">
    <property type="entry name" value="CCR4-NOT TRANSCRIPTIONAL COMPLEX SUBUNIT CAF120-RELATED"/>
    <property type="match status" value="1"/>
</dbReference>
<dbReference type="PROSITE" id="PS50011">
    <property type="entry name" value="PROTEIN_KINASE_DOM"/>
    <property type="match status" value="1"/>
</dbReference>
<accession>A0ABQ8US43</accession>
<evidence type="ECO:0000313" key="4">
    <source>
        <dbReference type="Proteomes" id="UP001141327"/>
    </source>
</evidence>
<dbReference type="PROSITE" id="PS00108">
    <property type="entry name" value="PROTEIN_KINASE_ST"/>
    <property type="match status" value="1"/>
</dbReference>
<dbReference type="Gene3D" id="1.10.510.10">
    <property type="entry name" value="Transferase(Phosphotransferase) domain 1"/>
    <property type="match status" value="1"/>
</dbReference>
<dbReference type="Pfam" id="PF00069">
    <property type="entry name" value="Pkinase"/>
    <property type="match status" value="1"/>
</dbReference>
<dbReference type="InterPro" id="IPR008271">
    <property type="entry name" value="Ser/Thr_kinase_AS"/>
</dbReference>
<gene>
    <name evidence="3" type="ORF">PAPYR_2305</name>
</gene>
<proteinExistence type="predicted"/>
<organism evidence="3 4">
    <name type="scientific">Paratrimastix pyriformis</name>
    <dbReference type="NCBI Taxonomy" id="342808"/>
    <lineage>
        <taxon>Eukaryota</taxon>
        <taxon>Metamonada</taxon>
        <taxon>Preaxostyla</taxon>
        <taxon>Paratrimastigidae</taxon>
        <taxon>Paratrimastix</taxon>
    </lineage>
</organism>
<dbReference type="InterPro" id="IPR000719">
    <property type="entry name" value="Prot_kinase_dom"/>
</dbReference>
<keyword evidence="4" id="KW-1185">Reference proteome</keyword>